<accession>A0AAD5VG60</accession>
<organism evidence="2 3">
    <name type="scientific">Leucocoprinus birnbaumii</name>
    <dbReference type="NCBI Taxonomy" id="56174"/>
    <lineage>
        <taxon>Eukaryota</taxon>
        <taxon>Fungi</taxon>
        <taxon>Dikarya</taxon>
        <taxon>Basidiomycota</taxon>
        <taxon>Agaricomycotina</taxon>
        <taxon>Agaricomycetes</taxon>
        <taxon>Agaricomycetidae</taxon>
        <taxon>Agaricales</taxon>
        <taxon>Agaricineae</taxon>
        <taxon>Agaricaceae</taxon>
        <taxon>Leucocoprinus</taxon>
    </lineage>
</organism>
<evidence type="ECO:0000256" key="1">
    <source>
        <dbReference type="SAM" id="MobiDB-lite"/>
    </source>
</evidence>
<sequence length="84" mass="9128">MLFSRTSTANNASLPDLAWLLSQTEGRSTTGLSSNSMANSGIPPTPSSPPHAEPQFLWRYDKQGDDHRRSSSKHCKVNSGSPEL</sequence>
<name>A0AAD5VG60_9AGAR</name>
<evidence type="ECO:0000313" key="3">
    <source>
        <dbReference type="Proteomes" id="UP001213000"/>
    </source>
</evidence>
<evidence type="ECO:0000313" key="2">
    <source>
        <dbReference type="EMBL" id="KAJ3558079.1"/>
    </source>
</evidence>
<dbReference type="Proteomes" id="UP001213000">
    <property type="component" value="Unassembled WGS sequence"/>
</dbReference>
<proteinExistence type="predicted"/>
<keyword evidence="3" id="KW-1185">Reference proteome</keyword>
<feature type="region of interest" description="Disordered" evidence="1">
    <location>
        <begin position="26"/>
        <end position="84"/>
    </location>
</feature>
<feature type="compositionally biased region" description="Polar residues" evidence="1">
    <location>
        <begin position="26"/>
        <end position="39"/>
    </location>
</feature>
<dbReference type="AlphaFoldDB" id="A0AAD5VG60"/>
<reference evidence="2" key="1">
    <citation type="submission" date="2022-07" db="EMBL/GenBank/DDBJ databases">
        <title>Genome Sequence of Leucocoprinus birnbaumii.</title>
        <authorList>
            <person name="Buettner E."/>
        </authorList>
    </citation>
    <scope>NUCLEOTIDE SEQUENCE</scope>
    <source>
        <strain evidence="2">VT141</strain>
    </source>
</reference>
<feature type="compositionally biased region" description="Basic and acidic residues" evidence="1">
    <location>
        <begin position="59"/>
        <end position="69"/>
    </location>
</feature>
<dbReference type="EMBL" id="JANIEX010001424">
    <property type="protein sequence ID" value="KAJ3558079.1"/>
    <property type="molecule type" value="Genomic_DNA"/>
</dbReference>
<comment type="caution">
    <text evidence="2">The sequence shown here is derived from an EMBL/GenBank/DDBJ whole genome shotgun (WGS) entry which is preliminary data.</text>
</comment>
<protein>
    <submittedName>
        <fullName evidence="2">Uncharacterized protein</fullName>
    </submittedName>
</protein>
<feature type="compositionally biased region" description="Pro residues" evidence="1">
    <location>
        <begin position="43"/>
        <end position="52"/>
    </location>
</feature>
<gene>
    <name evidence="2" type="ORF">NP233_g11581</name>
</gene>